<dbReference type="PANTHER" id="PTHR43401:SF2">
    <property type="entry name" value="L-THREONINE 3-DEHYDROGENASE"/>
    <property type="match status" value="1"/>
</dbReference>
<evidence type="ECO:0000256" key="3">
    <source>
        <dbReference type="ARBA" id="ARBA00023002"/>
    </source>
</evidence>
<evidence type="ECO:0000256" key="2">
    <source>
        <dbReference type="ARBA" id="ARBA00022833"/>
    </source>
</evidence>
<keyword evidence="1" id="KW-0479">Metal-binding</keyword>
<keyword evidence="3" id="KW-0560">Oxidoreductase</keyword>
<dbReference type="Proteomes" id="UP000654370">
    <property type="component" value="Unassembled WGS sequence"/>
</dbReference>
<proteinExistence type="predicted"/>
<gene>
    <name evidence="5" type="ORF">INT43_002487</name>
</gene>
<dbReference type="InterPro" id="IPR011032">
    <property type="entry name" value="GroES-like_sf"/>
</dbReference>
<dbReference type="Gene3D" id="3.40.50.720">
    <property type="entry name" value="NAD(P)-binding Rossmann-like Domain"/>
    <property type="match status" value="1"/>
</dbReference>
<dbReference type="GO" id="GO:0016491">
    <property type="term" value="F:oxidoreductase activity"/>
    <property type="evidence" value="ECO:0007669"/>
    <property type="project" value="UniProtKB-KW"/>
</dbReference>
<dbReference type="Pfam" id="PF00107">
    <property type="entry name" value="ADH_zinc_N"/>
    <property type="match status" value="1"/>
</dbReference>
<dbReference type="SUPFAM" id="SSF50129">
    <property type="entry name" value="GroES-like"/>
    <property type="match status" value="1"/>
</dbReference>
<evidence type="ECO:0000313" key="5">
    <source>
        <dbReference type="EMBL" id="KAG2186049.1"/>
    </source>
</evidence>
<dbReference type="SUPFAM" id="SSF51735">
    <property type="entry name" value="NAD(P)-binding Rossmann-fold domains"/>
    <property type="match status" value="1"/>
</dbReference>
<dbReference type="PANTHER" id="PTHR43401">
    <property type="entry name" value="L-THREONINE 3-DEHYDROGENASE"/>
    <property type="match status" value="1"/>
</dbReference>
<organism evidence="5 6">
    <name type="scientific">Mortierella isabellina</name>
    <name type="common">Filamentous fungus</name>
    <name type="synonym">Umbelopsis isabellina</name>
    <dbReference type="NCBI Taxonomy" id="91625"/>
    <lineage>
        <taxon>Eukaryota</taxon>
        <taxon>Fungi</taxon>
        <taxon>Fungi incertae sedis</taxon>
        <taxon>Mucoromycota</taxon>
        <taxon>Mucoromycotina</taxon>
        <taxon>Umbelopsidomycetes</taxon>
        <taxon>Umbelopsidales</taxon>
        <taxon>Umbelopsidaceae</taxon>
        <taxon>Umbelopsis</taxon>
    </lineage>
</organism>
<reference evidence="5" key="1">
    <citation type="submission" date="2020-12" db="EMBL/GenBank/DDBJ databases">
        <title>Metabolic potential, ecology and presence of endohyphal bacteria is reflected in genomic diversity of Mucoromycotina.</title>
        <authorList>
            <person name="Muszewska A."/>
            <person name="Okrasinska A."/>
            <person name="Steczkiewicz K."/>
            <person name="Drgas O."/>
            <person name="Orlowska M."/>
            <person name="Perlinska-Lenart U."/>
            <person name="Aleksandrzak-Piekarczyk T."/>
            <person name="Szatraj K."/>
            <person name="Zielenkiewicz U."/>
            <person name="Pilsyk S."/>
            <person name="Malc E."/>
            <person name="Mieczkowski P."/>
            <person name="Kruszewska J.S."/>
            <person name="Biernat P."/>
            <person name="Pawlowska J."/>
        </authorList>
    </citation>
    <scope>NUCLEOTIDE SEQUENCE</scope>
    <source>
        <strain evidence="5">WA0000067209</strain>
    </source>
</reference>
<dbReference type="GO" id="GO:0046872">
    <property type="term" value="F:metal ion binding"/>
    <property type="evidence" value="ECO:0007669"/>
    <property type="project" value="UniProtKB-KW"/>
</dbReference>
<dbReference type="InterPro" id="IPR050129">
    <property type="entry name" value="Zn_alcohol_dh"/>
</dbReference>
<dbReference type="AlphaFoldDB" id="A0A8H7Q6L8"/>
<dbReference type="EMBL" id="JAEPQZ010000001">
    <property type="protein sequence ID" value="KAG2186049.1"/>
    <property type="molecule type" value="Genomic_DNA"/>
</dbReference>
<protein>
    <recommendedName>
        <fullName evidence="4">Enoyl reductase (ER) domain-containing protein</fullName>
    </recommendedName>
</protein>
<evidence type="ECO:0000313" key="6">
    <source>
        <dbReference type="Proteomes" id="UP000654370"/>
    </source>
</evidence>
<dbReference type="InterPro" id="IPR036291">
    <property type="entry name" value="NAD(P)-bd_dom_sf"/>
</dbReference>
<dbReference type="InterPro" id="IPR020843">
    <property type="entry name" value="ER"/>
</dbReference>
<evidence type="ECO:0000256" key="1">
    <source>
        <dbReference type="ARBA" id="ARBA00022723"/>
    </source>
</evidence>
<name>A0A8H7Q6L8_MORIS</name>
<evidence type="ECO:0000259" key="4">
    <source>
        <dbReference type="SMART" id="SM00829"/>
    </source>
</evidence>
<dbReference type="SMART" id="SM00829">
    <property type="entry name" value="PKS_ER"/>
    <property type="match status" value="1"/>
</dbReference>
<keyword evidence="2" id="KW-0862">Zinc</keyword>
<dbReference type="Pfam" id="PF08240">
    <property type="entry name" value="ADH_N"/>
    <property type="match status" value="1"/>
</dbReference>
<dbReference type="Gene3D" id="3.90.180.10">
    <property type="entry name" value="Medium-chain alcohol dehydrogenases, catalytic domain"/>
    <property type="match status" value="1"/>
</dbReference>
<dbReference type="InterPro" id="IPR013149">
    <property type="entry name" value="ADH-like_C"/>
</dbReference>
<feature type="domain" description="Enoyl reductase (ER)" evidence="4">
    <location>
        <begin position="31"/>
        <end position="350"/>
    </location>
</feature>
<sequence>MSDPSTTLSSNMVVPSSSPSTFLAASWQKHGSIDLIQKDMPTIKSGQVLVKVAASGLCGTDMHICQGETPHAAEKVVIGHELSGYVHAIGEGTQTDLKTGSLVAIDPNIPCHACTYCRNAKPHLCKAPQAIGVTTDGGMAQYVVVPASAAYPVPDNVSPETACLAEPLSCVIHAVDMGNIKSGDQVAILGAGPIGIMALCLSISSGARVTVVDPNEARRKQAKEVFGAYAALHPDETKDMSECFDVVFECVGRAQTMEQAVALGKFGSTIVWVGVARTDARVSISPFEVYRRELTIRSPYTNHFSMERAINILANEQSEWSKIISHTFSLQEFDQAWKTFKSAVGMKVCVKP</sequence>
<comment type="caution">
    <text evidence="5">The sequence shown here is derived from an EMBL/GenBank/DDBJ whole genome shotgun (WGS) entry which is preliminary data.</text>
</comment>
<dbReference type="InterPro" id="IPR013154">
    <property type="entry name" value="ADH-like_N"/>
</dbReference>
<keyword evidence="6" id="KW-1185">Reference proteome</keyword>
<accession>A0A8H7Q6L8</accession>
<dbReference type="OrthoDB" id="3941538at2759"/>